<dbReference type="AlphaFoldDB" id="A0AA36NKL2"/>
<dbReference type="Proteomes" id="UP001178507">
    <property type="component" value="Unassembled WGS sequence"/>
</dbReference>
<comment type="caution">
    <text evidence="2">The sequence shown here is derived from an EMBL/GenBank/DDBJ whole genome shotgun (WGS) entry which is preliminary data.</text>
</comment>
<organism evidence="2 3">
    <name type="scientific">Effrenium voratum</name>
    <dbReference type="NCBI Taxonomy" id="2562239"/>
    <lineage>
        <taxon>Eukaryota</taxon>
        <taxon>Sar</taxon>
        <taxon>Alveolata</taxon>
        <taxon>Dinophyceae</taxon>
        <taxon>Suessiales</taxon>
        <taxon>Symbiodiniaceae</taxon>
        <taxon>Effrenium</taxon>
    </lineage>
</organism>
<sequence length="217" mass="23244">RRRLADVISFNAAISCTRAAEWALALALLDALGTSGDPFDVVSLNVALASCAQAQRWRQASDLASRFGGVSDICSCNSAVKACEKASRWQQSVGLMSLATQGALRADEITCHGILSSCGKATDWRRAVHVVHQLGTFVELNVISFDAAIAASDKASQWRHVLLLQSTASEAGAEFCPTSLGAMLRAWQRAGYWLMLPQLLQQLAGSFELNATSRCSP</sequence>
<dbReference type="InterPro" id="IPR011990">
    <property type="entry name" value="TPR-like_helical_dom_sf"/>
</dbReference>
<evidence type="ECO:0000256" key="1">
    <source>
        <dbReference type="ARBA" id="ARBA00022737"/>
    </source>
</evidence>
<dbReference type="Gene3D" id="1.25.40.10">
    <property type="entry name" value="Tetratricopeptide repeat domain"/>
    <property type="match status" value="1"/>
</dbReference>
<evidence type="ECO:0008006" key="4">
    <source>
        <dbReference type="Google" id="ProtNLM"/>
    </source>
</evidence>
<evidence type="ECO:0000313" key="2">
    <source>
        <dbReference type="EMBL" id="CAJ1406043.1"/>
    </source>
</evidence>
<gene>
    <name evidence="2" type="ORF">EVOR1521_LOCUS28106</name>
</gene>
<keyword evidence="1" id="KW-0677">Repeat</keyword>
<name>A0AA36NKL2_9DINO</name>
<keyword evidence="3" id="KW-1185">Reference proteome</keyword>
<dbReference type="PANTHER" id="PTHR47447">
    <property type="entry name" value="OS03G0856100 PROTEIN"/>
    <property type="match status" value="1"/>
</dbReference>
<protein>
    <recommendedName>
        <fullName evidence="4">Pentatricopeptide repeat-containing protein, chloroplastic</fullName>
    </recommendedName>
</protein>
<accession>A0AA36NKL2</accession>
<dbReference type="EMBL" id="CAUJNA010003614">
    <property type="protein sequence ID" value="CAJ1406043.1"/>
    <property type="molecule type" value="Genomic_DNA"/>
</dbReference>
<dbReference type="PANTHER" id="PTHR47447:SF17">
    <property type="entry name" value="OS12G0638900 PROTEIN"/>
    <property type="match status" value="1"/>
</dbReference>
<proteinExistence type="predicted"/>
<reference evidence="2" key="1">
    <citation type="submission" date="2023-08" db="EMBL/GenBank/DDBJ databases">
        <authorList>
            <person name="Chen Y."/>
            <person name="Shah S."/>
            <person name="Dougan E. K."/>
            <person name="Thang M."/>
            <person name="Chan C."/>
        </authorList>
    </citation>
    <scope>NUCLEOTIDE SEQUENCE</scope>
</reference>
<evidence type="ECO:0000313" key="3">
    <source>
        <dbReference type="Proteomes" id="UP001178507"/>
    </source>
</evidence>
<feature type="non-terminal residue" evidence="2">
    <location>
        <position position="217"/>
    </location>
</feature>